<accession>A0A135SVR5</accession>
<evidence type="ECO:0000313" key="3">
    <source>
        <dbReference type="Proteomes" id="UP000070054"/>
    </source>
</evidence>
<proteinExistence type="predicted"/>
<sequence>MLWLSRRRGRIRMVSRRGGLSRRGDGPSWTWMMLRMGRKTWEVRRTGTSGVISVRRRRSRQTTSGLGVGGRCCYSGSRRSLRGRGPLSGSLSPQPPLLSMSSLVRRRVLRMVDRPR</sequence>
<keyword evidence="3" id="KW-1185">Reference proteome</keyword>
<name>A0A135SVR5_9PEZI</name>
<evidence type="ECO:0000256" key="1">
    <source>
        <dbReference type="SAM" id="MobiDB-lite"/>
    </source>
</evidence>
<feature type="compositionally biased region" description="Low complexity" evidence="1">
    <location>
        <begin position="75"/>
        <end position="96"/>
    </location>
</feature>
<dbReference type="EMBL" id="JEMN01001326">
    <property type="protein sequence ID" value="KXH39998.1"/>
    <property type="molecule type" value="Genomic_DNA"/>
</dbReference>
<evidence type="ECO:0000313" key="2">
    <source>
        <dbReference type="EMBL" id="KXH39998.1"/>
    </source>
</evidence>
<feature type="region of interest" description="Disordered" evidence="1">
    <location>
        <begin position="55"/>
        <end position="96"/>
    </location>
</feature>
<protein>
    <submittedName>
        <fullName evidence="2">Uncharacterized protein</fullName>
    </submittedName>
</protein>
<comment type="caution">
    <text evidence="2">The sequence shown here is derived from an EMBL/GenBank/DDBJ whole genome shotgun (WGS) entry which is preliminary data.</text>
</comment>
<dbReference type="Proteomes" id="UP000070054">
    <property type="component" value="Unassembled WGS sequence"/>
</dbReference>
<gene>
    <name evidence="2" type="ORF">CNYM01_06214</name>
</gene>
<organism evidence="2 3">
    <name type="scientific">Colletotrichum nymphaeae SA-01</name>
    <dbReference type="NCBI Taxonomy" id="1460502"/>
    <lineage>
        <taxon>Eukaryota</taxon>
        <taxon>Fungi</taxon>
        <taxon>Dikarya</taxon>
        <taxon>Ascomycota</taxon>
        <taxon>Pezizomycotina</taxon>
        <taxon>Sordariomycetes</taxon>
        <taxon>Hypocreomycetidae</taxon>
        <taxon>Glomerellales</taxon>
        <taxon>Glomerellaceae</taxon>
        <taxon>Colletotrichum</taxon>
        <taxon>Colletotrichum acutatum species complex</taxon>
    </lineage>
</organism>
<dbReference type="AlphaFoldDB" id="A0A135SVR5"/>
<reference evidence="2 3" key="1">
    <citation type="submission" date="2014-02" db="EMBL/GenBank/DDBJ databases">
        <title>The genome sequence of Colletotrichum nymphaeae SA-01.</title>
        <authorList>
            <person name="Baroncelli R."/>
            <person name="Thon M.R."/>
        </authorList>
    </citation>
    <scope>NUCLEOTIDE SEQUENCE [LARGE SCALE GENOMIC DNA]</scope>
    <source>
        <strain evidence="2 3">SA-01</strain>
    </source>
</reference>